<dbReference type="PANTHER" id="PTHR13059:SF10">
    <property type="entry name" value="HMG BOX TRANSCRIPTION FACTOR BBX"/>
    <property type="match status" value="1"/>
</dbReference>
<keyword evidence="2" id="KW-0805">Transcription regulation</keyword>
<protein>
    <submittedName>
        <fullName evidence="8">HMG box transcription factor BBX</fullName>
    </submittedName>
</protein>
<dbReference type="EMBL" id="KL466579">
    <property type="protein sequence ID" value="KFV16951.1"/>
    <property type="molecule type" value="Genomic_DNA"/>
</dbReference>
<evidence type="ECO:0000256" key="4">
    <source>
        <dbReference type="ARBA" id="ARBA00023163"/>
    </source>
</evidence>
<evidence type="ECO:0000256" key="2">
    <source>
        <dbReference type="ARBA" id="ARBA00023015"/>
    </source>
</evidence>
<keyword evidence="4" id="KW-0804">Transcription</keyword>
<feature type="non-terminal residue" evidence="8">
    <location>
        <position position="661"/>
    </location>
</feature>
<evidence type="ECO:0000256" key="3">
    <source>
        <dbReference type="ARBA" id="ARBA00023125"/>
    </source>
</evidence>
<dbReference type="GO" id="GO:0000977">
    <property type="term" value="F:RNA polymerase II transcription regulatory region sequence-specific DNA binding"/>
    <property type="evidence" value="ECO:0007669"/>
    <property type="project" value="TreeGrafter"/>
</dbReference>
<feature type="region of interest" description="Disordered" evidence="6">
    <location>
        <begin position="633"/>
        <end position="654"/>
    </location>
</feature>
<dbReference type="InterPro" id="IPR052412">
    <property type="entry name" value="CC-Dev_Transcription_Reg"/>
</dbReference>
<feature type="region of interest" description="Disordered" evidence="6">
    <location>
        <begin position="556"/>
        <end position="605"/>
    </location>
</feature>
<dbReference type="Pfam" id="PF09667">
    <property type="entry name" value="DUF2028"/>
    <property type="match status" value="1"/>
</dbReference>
<dbReference type="AlphaFoldDB" id="A0A093EQX7"/>
<keyword evidence="1" id="KW-0597">Phosphoprotein</keyword>
<dbReference type="Proteomes" id="UP000053661">
    <property type="component" value="Unassembled WGS sequence"/>
</dbReference>
<feature type="non-terminal residue" evidence="8">
    <location>
        <position position="1"/>
    </location>
</feature>
<feature type="compositionally biased region" description="Basic residues" evidence="6">
    <location>
        <begin position="198"/>
        <end position="208"/>
    </location>
</feature>
<feature type="compositionally biased region" description="Polar residues" evidence="6">
    <location>
        <begin position="578"/>
        <end position="595"/>
    </location>
</feature>
<accession>A0A093EQX7</accession>
<keyword evidence="9" id="KW-1185">Reference proteome</keyword>
<evidence type="ECO:0000256" key="5">
    <source>
        <dbReference type="ARBA" id="ARBA00023242"/>
    </source>
</evidence>
<feature type="compositionally biased region" description="Basic and acidic residues" evidence="6">
    <location>
        <begin position="285"/>
        <end position="301"/>
    </location>
</feature>
<evidence type="ECO:0000256" key="6">
    <source>
        <dbReference type="SAM" id="MobiDB-lite"/>
    </source>
</evidence>
<feature type="region of interest" description="Disordered" evidence="6">
    <location>
        <begin position="196"/>
        <end position="234"/>
    </location>
</feature>
<dbReference type="InterPro" id="IPR019102">
    <property type="entry name" value="TF_HMG_box_BBX_DUF2028"/>
</dbReference>
<feature type="compositionally biased region" description="Basic and acidic residues" evidence="6">
    <location>
        <begin position="596"/>
        <end position="605"/>
    </location>
</feature>
<name>A0A093EQX7_TAUER</name>
<evidence type="ECO:0000256" key="1">
    <source>
        <dbReference type="ARBA" id="ARBA00022553"/>
    </source>
</evidence>
<keyword evidence="5" id="KW-0539">Nucleus</keyword>
<dbReference type="GO" id="GO:0005634">
    <property type="term" value="C:nucleus"/>
    <property type="evidence" value="ECO:0007669"/>
    <property type="project" value="TreeGrafter"/>
</dbReference>
<feature type="region of interest" description="Disordered" evidence="6">
    <location>
        <begin position="246"/>
        <end position="305"/>
    </location>
</feature>
<keyword evidence="3" id="KW-0238">DNA-binding</keyword>
<feature type="domain" description="DUF2028" evidence="7">
    <location>
        <begin position="2"/>
        <end position="82"/>
    </location>
</feature>
<evidence type="ECO:0000259" key="7">
    <source>
        <dbReference type="Pfam" id="PF09667"/>
    </source>
</evidence>
<gene>
    <name evidence="8" type="ORF">N340_07440</name>
</gene>
<dbReference type="PANTHER" id="PTHR13059">
    <property type="entry name" value="HMG-BOX TRANSCRIPTION FACTOR BBX"/>
    <property type="match status" value="1"/>
</dbReference>
<dbReference type="GO" id="GO:0000981">
    <property type="term" value="F:DNA-binding transcription factor activity, RNA polymerase II-specific"/>
    <property type="evidence" value="ECO:0007669"/>
    <property type="project" value="TreeGrafter"/>
</dbReference>
<organism evidence="8 9">
    <name type="scientific">Tauraco erythrolophus</name>
    <name type="common">Red-crested turaco</name>
    <dbReference type="NCBI Taxonomy" id="121530"/>
    <lineage>
        <taxon>Eukaryota</taxon>
        <taxon>Metazoa</taxon>
        <taxon>Chordata</taxon>
        <taxon>Craniata</taxon>
        <taxon>Vertebrata</taxon>
        <taxon>Euteleostomi</taxon>
        <taxon>Archelosauria</taxon>
        <taxon>Archosauria</taxon>
        <taxon>Dinosauria</taxon>
        <taxon>Saurischia</taxon>
        <taxon>Theropoda</taxon>
        <taxon>Coelurosauria</taxon>
        <taxon>Aves</taxon>
        <taxon>Neognathae</taxon>
        <taxon>Neoaves</taxon>
        <taxon>Otidimorphae</taxon>
        <taxon>Musophagiformes</taxon>
        <taxon>Musophagidae</taxon>
        <taxon>Tauraco</taxon>
    </lineage>
</organism>
<reference evidence="8 9" key="1">
    <citation type="submission" date="2014-04" db="EMBL/GenBank/DDBJ databases">
        <title>Genome evolution of avian class.</title>
        <authorList>
            <person name="Zhang G."/>
            <person name="Li C."/>
        </authorList>
    </citation>
    <scope>NUCLEOTIDE SEQUENCE [LARGE SCALE GENOMIC DNA]</scope>
    <source>
        <strain evidence="8">BGI_N340</strain>
    </source>
</reference>
<feature type="compositionally biased region" description="Basic and acidic residues" evidence="6">
    <location>
        <begin position="247"/>
        <end position="257"/>
    </location>
</feature>
<evidence type="ECO:0000313" key="9">
    <source>
        <dbReference type="Proteomes" id="UP000053661"/>
    </source>
</evidence>
<feature type="region of interest" description="Disordered" evidence="6">
    <location>
        <begin position="457"/>
        <end position="483"/>
    </location>
</feature>
<proteinExistence type="predicted"/>
<evidence type="ECO:0000313" key="8">
    <source>
        <dbReference type="EMBL" id="KFV16951.1"/>
    </source>
</evidence>
<sequence length="661" mass="73115">QISSSTCQSDATNSTEACQKSSLFQFAEISSSTSQPGVPGAVKQTEESALFQFAEISSNTSQLSNPEPVKHCGKSALFQLAEMCLASEGVKLKEPGKTKVEALEDVGGEVPEEMEVELERTRIRDSCKGKIEQSEIEKMQNWDETKAEESETAKCRDFASLAMESSPYERNDNTKDYMCCSPELSMADMNLLGLKPEKIKKKKKKNKLDRHTNEKSTPKKPCKKRQSSESDIESVMYTIEAVAKGDWGAERLAENPRKKARPVSNVKGSVLDTKSPKKKVKSKEKKTSKEKPMETTKESKPPDFLSIAASKEVPCEASDNIKVEPLTLTEEVVPQSLPGQVKTEDNDCVKKIETCGSRKSERSCKGALYKTLVSEGMLTSLRANVDRGKRSAGKGNSSDHEGCWNEENWAFSQSGASGNKKLKKPKPKEEFVFGLAKLEEEFEKKFNSLPQFSPITFDRRNSSVPRKKRKVGGGSSEQPKSNKVNQTLNENFFSFLWLVYTRAILLEDRNSSESAWKNKISISALNTPEPAMMHEPLVGSQKRKARKTKITHLVRTADGRVSPAGGTQEEKPKELPQKTLQKTSSTETDYNSECSRNAEAEGKHSITSDMPAVSAFFSLAALAEVAAMENVHRSQRATPLPHDGQPNEMSQAPVLISCADQ</sequence>